<feature type="domain" description="CBS" evidence="3">
    <location>
        <begin position="74"/>
        <end position="133"/>
    </location>
</feature>
<evidence type="ECO:0000256" key="2">
    <source>
        <dbReference type="PROSITE-ProRule" id="PRU00703"/>
    </source>
</evidence>
<sequence>MLVKEVMRKPVTVVQVGATLGEANELMLSRSFRHLPVVDQGRLVGVLTDRDIRYATSSLCPMPRSAGDPVALAMSRHPLTADPLDPMEDAARIMREHKIGCLPVLDGDELVGILTGMDLLDALMTLTGVTKPSSRLEVTLKDQPGELARLTAFLAGRHVNVHSILTYPTPDSTVRTVLRVDSQQIRPLAEDLREAGFTILWPLPTSRPNP</sequence>
<accession>A0A9D7XHH2</accession>
<dbReference type="Proteomes" id="UP000886657">
    <property type="component" value="Unassembled WGS sequence"/>
</dbReference>
<evidence type="ECO:0000259" key="3">
    <source>
        <dbReference type="PROSITE" id="PS51371"/>
    </source>
</evidence>
<keyword evidence="1" id="KW-0677">Repeat</keyword>
<organism evidence="5 6">
    <name type="scientific">Candidatus Geothrix skivensis</name>
    <dbReference type="NCBI Taxonomy" id="2954439"/>
    <lineage>
        <taxon>Bacteria</taxon>
        <taxon>Pseudomonadati</taxon>
        <taxon>Acidobacteriota</taxon>
        <taxon>Holophagae</taxon>
        <taxon>Holophagales</taxon>
        <taxon>Holophagaceae</taxon>
        <taxon>Geothrix</taxon>
    </lineage>
</organism>
<feature type="domain" description="CBS" evidence="3">
    <location>
        <begin position="7"/>
        <end position="64"/>
    </location>
</feature>
<evidence type="ECO:0000313" key="6">
    <source>
        <dbReference type="Proteomes" id="UP000886657"/>
    </source>
</evidence>
<dbReference type="Pfam" id="PF01842">
    <property type="entry name" value="ACT"/>
    <property type="match status" value="1"/>
</dbReference>
<dbReference type="Pfam" id="PF00571">
    <property type="entry name" value="CBS"/>
    <property type="match status" value="2"/>
</dbReference>
<dbReference type="InterPro" id="IPR046342">
    <property type="entry name" value="CBS_dom_sf"/>
</dbReference>
<evidence type="ECO:0000313" key="5">
    <source>
        <dbReference type="EMBL" id="MBK9795678.1"/>
    </source>
</evidence>
<dbReference type="PROSITE" id="PS51371">
    <property type="entry name" value="CBS"/>
    <property type="match status" value="2"/>
</dbReference>
<comment type="caution">
    <text evidence="5">The sequence shown here is derived from an EMBL/GenBank/DDBJ whole genome shotgun (WGS) entry which is preliminary data.</text>
</comment>
<dbReference type="EMBL" id="JADKIO010000005">
    <property type="protein sequence ID" value="MBK9795678.1"/>
    <property type="molecule type" value="Genomic_DNA"/>
</dbReference>
<protein>
    <submittedName>
        <fullName evidence="5">CBS domain-containing protein</fullName>
    </submittedName>
</protein>
<dbReference type="PANTHER" id="PTHR48108:SF2">
    <property type="entry name" value="ACETOIN UTILIZATION PROTEIN ACUB"/>
    <property type="match status" value="1"/>
</dbReference>
<dbReference type="InterPro" id="IPR051462">
    <property type="entry name" value="CBS_domain-containing"/>
</dbReference>
<dbReference type="Gene3D" id="3.10.580.10">
    <property type="entry name" value="CBS-domain"/>
    <property type="match status" value="1"/>
</dbReference>
<dbReference type="InterPro" id="IPR000644">
    <property type="entry name" value="CBS_dom"/>
</dbReference>
<feature type="domain" description="ACT" evidence="4">
    <location>
        <begin position="135"/>
        <end position="207"/>
    </location>
</feature>
<dbReference type="SUPFAM" id="SSF55021">
    <property type="entry name" value="ACT-like"/>
    <property type="match status" value="1"/>
</dbReference>
<gene>
    <name evidence="5" type="ORF">IPP58_04155</name>
</gene>
<keyword evidence="2" id="KW-0129">CBS domain</keyword>
<reference evidence="5" key="1">
    <citation type="submission" date="2020-10" db="EMBL/GenBank/DDBJ databases">
        <title>Connecting structure to function with the recovery of over 1000 high-quality activated sludge metagenome-assembled genomes encoding full-length rRNA genes using long-read sequencing.</title>
        <authorList>
            <person name="Singleton C.M."/>
            <person name="Petriglieri F."/>
            <person name="Kristensen J.M."/>
            <person name="Kirkegaard R.H."/>
            <person name="Michaelsen T.Y."/>
            <person name="Andersen M.H."/>
            <person name="Karst S.M."/>
            <person name="Dueholm M.S."/>
            <person name="Nielsen P.H."/>
            <person name="Albertsen M."/>
        </authorList>
    </citation>
    <scope>NUCLEOTIDE SEQUENCE</scope>
    <source>
        <strain evidence="5">Skiv_18-Q3-R9-52_MAXAC.067</strain>
    </source>
</reference>
<dbReference type="SUPFAM" id="SSF54631">
    <property type="entry name" value="CBS-domain pair"/>
    <property type="match status" value="1"/>
</dbReference>
<dbReference type="PROSITE" id="PS51671">
    <property type="entry name" value="ACT"/>
    <property type="match status" value="1"/>
</dbReference>
<dbReference type="InterPro" id="IPR002912">
    <property type="entry name" value="ACT_dom"/>
</dbReference>
<name>A0A9D7XHH2_9BACT</name>
<dbReference type="PANTHER" id="PTHR48108">
    <property type="entry name" value="CBS DOMAIN-CONTAINING PROTEIN CBSX2, CHLOROPLASTIC"/>
    <property type="match status" value="1"/>
</dbReference>
<evidence type="ECO:0000256" key="1">
    <source>
        <dbReference type="ARBA" id="ARBA00022737"/>
    </source>
</evidence>
<proteinExistence type="predicted"/>
<dbReference type="SMART" id="SM00116">
    <property type="entry name" value="CBS"/>
    <property type="match status" value="2"/>
</dbReference>
<dbReference type="AlphaFoldDB" id="A0A9D7XHH2"/>
<dbReference type="InterPro" id="IPR045865">
    <property type="entry name" value="ACT-like_dom_sf"/>
</dbReference>
<dbReference type="CDD" id="cd04584">
    <property type="entry name" value="CBS_pair_AcuB_like"/>
    <property type="match status" value="1"/>
</dbReference>
<evidence type="ECO:0000259" key="4">
    <source>
        <dbReference type="PROSITE" id="PS51671"/>
    </source>
</evidence>